<gene>
    <name evidence="12" type="ORF">HMPREF3229_00727</name>
</gene>
<keyword evidence="2" id="KW-0813">Transport</keyword>
<evidence type="ECO:0000259" key="11">
    <source>
        <dbReference type="Pfam" id="PF02096"/>
    </source>
</evidence>
<comment type="subcellular location">
    <subcellularLocation>
        <location evidence="1">Cell membrane</location>
        <topology evidence="1">Multi-pass membrane protein</topology>
    </subcellularLocation>
    <subcellularLocation>
        <location evidence="9">Membrane</location>
        <topology evidence="9">Multi-pass membrane protein</topology>
    </subcellularLocation>
</comment>
<dbReference type="PATRIC" id="fig|54005.3.peg.716"/>
<dbReference type="GO" id="GO:0032977">
    <property type="term" value="F:membrane insertase activity"/>
    <property type="evidence" value="ECO:0007669"/>
    <property type="project" value="InterPro"/>
</dbReference>
<name>A0A133PQG3_9FIRM</name>
<evidence type="ECO:0000256" key="10">
    <source>
        <dbReference type="SAM" id="Phobius"/>
    </source>
</evidence>
<evidence type="ECO:0000256" key="1">
    <source>
        <dbReference type="ARBA" id="ARBA00004651"/>
    </source>
</evidence>
<dbReference type="CDD" id="cd20070">
    <property type="entry name" value="5TM_YidC_Alb3"/>
    <property type="match status" value="1"/>
</dbReference>
<accession>A0A133PQG3</accession>
<feature type="transmembrane region" description="Helical" evidence="10">
    <location>
        <begin position="30"/>
        <end position="53"/>
    </location>
</feature>
<dbReference type="GO" id="GO:0005886">
    <property type="term" value="C:plasma membrane"/>
    <property type="evidence" value="ECO:0007669"/>
    <property type="project" value="UniProtKB-SubCell"/>
</dbReference>
<organism evidence="12">
    <name type="scientific">Peptoniphilus harei</name>
    <dbReference type="NCBI Taxonomy" id="54005"/>
    <lineage>
        <taxon>Bacteria</taxon>
        <taxon>Bacillati</taxon>
        <taxon>Bacillota</taxon>
        <taxon>Tissierellia</taxon>
        <taxon>Tissierellales</taxon>
        <taxon>Peptoniphilaceae</taxon>
        <taxon>Peptoniphilus</taxon>
    </lineage>
</organism>
<evidence type="ECO:0000256" key="4">
    <source>
        <dbReference type="ARBA" id="ARBA00022692"/>
    </source>
</evidence>
<dbReference type="PANTHER" id="PTHR12428:SF65">
    <property type="entry name" value="CYTOCHROME C OXIDASE ASSEMBLY PROTEIN COX18, MITOCHONDRIAL"/>
    <property type="match status" value="1"/>
</dbReference>
<keyword evidence="4 9" id="KW-0812">Transmembrane</keyword>
<keyword evidence="8" id="KW-0143">Chaperone</keyword>
<proteinExistence type="inferred from homology"/>
<evidence type="ECO:0000256" key="6">
    <source>
        <dbReference type="ARBA" id="ARBA00022989"/>
    </source>
</evidence>
<dbReference type="RefSeq" id="WP_060799936.1">
    <property type="nucleotide sequence ID" value="NZ_KQ957096.1"/>
</dbReference>
<evidence type="ECO:0000256" key="7">
    <source>
        <dbReference type="ARBA" id="ARBA00023136"/>
    </source>
</evidence>
<dbReference type="InterPro" id="IPR001708">
    <property type="entry name" value="YidC/ALB3/OXA1/COX18"/>
</dbReference>
<feature type="domain" description="Membrane insertase YidC/Oxa/ALB C-terminal" evidence="11">
    <location>
        <begin position="33"/>
        <end position="230"/>
    </location>
</feature>
<protein>
    <submittedName>
        <fullName evidence="12">Membrane protein insertase, YidC/Oxa1 family</fullName>
    </submittedName>
</protein>
<feature type="transmembrane region" description="Helical" evidence="10">
    <location>
        <begin position="96"/>
        <end position="119"/>
    </location>
</feature>
<keyword evidence="5" id="KW-0653">Protein transport</keyword>
<comment type="caution">
    <text evidence="12">The sequence shown here is derived from an EMBL/GenBank/DDBJ whole genome shotgun (WGS) entry which is preliminary data.</text>
</comment>
<dbReference type="InterPro" id="IPR028055">
    <property type="entry name" value="YidC/Oxa/ALB_C"/>
</dbReference>
<comment type="similarity">
    <text evidence="9">Belongs to the OXA1/ALB3/YidC family.</text>
</comment>
<dbReference type="EMBL" id="LRQE01000023">
    <property type="protein sequence ID" value="KXA30862.1"/>
    <property type="molecule type" value="Genomic_DNA"/>
</dbReference>
<evidence type="ECO:0000256" key="9">
    <source>
        <dbReference type="RuleBase" id="RU003945"/>
    </source>
</evidence>
<feature type="transmembrane region" description="Helical" evidence="10">
    <location>
        <begin position="192"/>
        <end position="216"/>
    </location>
</feature>
<dbReference type="Proteomes" id="UP000070174">
    <property type="component" value="Unassembled WGS sequence"/>
</dbReference>
<dbReference type="Pfam" id="PF02096">
    <property type="entry name" value="60KD_IMP"/>
    <property type="match status" value="1"/>
</dbReference>
<keyword evidence="6 10" id="KW-1133">Transmembrane helix</keyword>
<evidence type="ECO:0000256" key="3">
    <source>
        <dbReference type="ARBA" id="ARBA00022475"/>
    </source>
</evidence>
<evidence type="ECO:0000313" key="13">
    <source>
        <dbReference type="Proteomes" id="UP000070174"/>
    </source>
</evidence>
<dbReference type="PANTHER" id="PTHR12428">
    <property type="entry name" value="OXA1"/>
    <property type="match status" value="1"/>
</dbReference>
<feature type="transmembrane region" description="Helical" evidence="10">
    <location>
        <begin position="153"/>
        <end position="171"/>
    </location>
</feature>
<keyword evidence="3" id="KW-1003">Cell membrane</keyword>
<evidence type="ECO:0000256" key="2">
    <source>
        <dbReference type="ARBA" id="ARBA00022448"/>
    </source>
</evidence>
<dbReference type="NCBIfam" id="TIGR03592">
    <property type="entry name" value="yidC_oxa1_cterm"/>
    <property type="match status" value="1"/>
</dbReference>
<evidence type="ECO:0000256" key="5">
    <source>
        <dbReference type="ARBA" id="ARBA00022927"/>
    </source>
</evidence>
<evidence type="ECO:0000256" key="8">
    <source>
        <dbReference type="ARBA" id="ARBA00023186"/>
    </source>
</evidence>
<dbReference type="AlphaFoldDB" id="A0A133PQG3"/>
<dbReference type="GO" id="GO:0051205">
    <property type="term" value="P:protein insertion into membrane"/>
    <property type="evidence" value="ECO:0007669"/>
    <property type="project" value="TreeGrafter"/>
</dbReference>
<evidence type="ECO:0000313" key="12">
    <source>
        <dbReference type="EMBL" id="KXA30862.1"/>
    </source>
</evidence>
<keyword evidence="7 10" id="KW-0472">Membrane</keyword>
<dbReference type="GO" id="GO:0015031">
    <property type="term" value="P:protein transport"/>
    <property type="evidence" value="ECO:0007669"/>
    <property type="project" value="UniProtKB-KW"/>
</dbReference>
<reference evidence="12 13" key="1">
    <citation type="submission" date="2016-01" db="EMBL/GenBank/DDBJ databases">
        <authorList>
            <person name="Oliw E.H."/>
        </authorList>
    </citation>
    <scope>NUCLEOTIDE SEQUENCE [LARGE SCALE GENOMIC DNA]</scope>
    <source>
        <strain evidence="12 13">CMW7756A</strain>
    </source>
</reference>
<dbReference type="InterPro" id="IPR047196">
    <property type="entry name" value="YidC_ALB_C"/>
</dbReference>
<sequence length="244" mass="27610">MRLISTILGTFVKFIYDGLAAIMPQEPAAISFFALSIIIATVIIKLLILPLNISQMKNQKKMAKLQPELKKIQTKYKNDPQTMAAKQQKLYKDNNYNMVGGCLPMILTMVVLIAFYRVFWNPQTYAFTDPGFYEAMNKNFFYIKNIDHADKTLIMPIIAAVSTFLVSFITTKNPATQGAGADQAKSMMSTMMVVMPILIFSMARKYAAGLVIYWTVSNIFSIVQQLITNKIVEDEIEEVEVKDK</sequence>